<sequence length="32" mass="3795">MPSKVEIPFVLFSRQANFLNPANEYLNHRFTN</sequence>
<name>A0A2P2Q8V0_RHIMU</name>
<evidence type="ECO:0000313" key="1">
    <source>
        <dbReference type="EMBL" id="MBX63387.1"/>
    </source>
</evidence>
<reference evidence="1" key="1">
    <citation type="submission" date="2018-02" db="EMBL/GenBank/DDBJ databases">
        <title>Rhizophora mucronata_Transcriptome.</title>
        <authorList>
            <person name="Meera S.P."/>
            <person name="Sreeshan A."/>
            <person name="Augustine A."/>
        </authorList>
    </citation>
    <scope>NUCLEOTIDE SEQUENCE</scope>
    <source>
        <tissue evidence="1">Leaf</tissue>
    </source>
</reference>
<protein>
    <submittedName>
        <fullName evidence="1">Uncharacterized protein</fullName>
    </submittedName>
</protein>
<accession>A0A2P2Q8V0</accession>
<proteinExistence type="predicted"/>
<organism evidence="1">
    <name type="scientific">Rhizophora mucronata</name>
    <name type="common">Asiatic mangrove</name>
    <dbReference type="NCBI Taxonomy" id="61149"/>
    <lineage>
        <taxon>Eukaryota</taxon>
        <taxon>Viridiplantae</taxon>
        <taxon>Streptophyta</taxon>
        <taxon>Embryophyta</taxon>
        <taxon>Tracheophyta</taxon>
        <taxon>Spermatophyta</taxon>
        <taxon>Magnoliopsida</taxon>
        <taxon>eudicotyledons</taxon>
        <taxon>Gunneridae</taxon>
        <taxon>Pentapetalae</taxon>
        <taxon>rosids</taxon>
        <taxon>fabids</taxon>
        <taxon>Malpighiales</taxon>
        <taxon>Rhizophoraceae</taxon>
        <taxon>Rhizophora</taxon>
    </lineage>
</organism>
<dbReference type="AlphaFoldDB" id="A0A2P2Q8V0"/>
<dbReference type="EMBL" id="GGEC01082903">
    <property type="protein sequence ID" value="MBX63387.1"/>
    <property type="molecule type" value="Transcribed_RNA"/>
</dbReference>